<dbReference type="OrthoDB" id="135231at2"/>
<dbReference type="InterPro" id="IPR036388">
    <property type="entry name" value="WH-like_DNA-bd_sf"/>
</dbReference>
<dbReference type="PROSITE" id="PS50043">
    <property type="entry name" value="HTH_LUXR_2"/>
    <property type="match status" value="1"/>
</dbReference>
<name>A0A323V0Y2_9RHOO</name>
<organism evidence="5 6">
    <name type="scientific">Parazoarcus communis SWub3 = DSM 12120</name>
    <dbReference type="NCBI Taxonomy" id="1121029"/>
    <lineage>
        <taxon>Bacteria</taxon>
        <taxon>Pseudomonadati</taxon>
        <taxon>Pseudomonadota</taxon>
        <taxon>Betaproteobacteria</taxon>
        <taxon>Rhodocyclales</taxon>
        <taxon>Zoogloeaceae</taxon>
        <taxon>Parazoarcus</taxon>
    </lineage>
</organism>
<dbReference type="AlphaFoldDB" id="A0A323V0Y2"/>
<evidence type="ECO:0000313" key="5">
    <source>
        <dbReference type="EMBL" id="PZA18445.1"/>
    </source>
</evidence>
<sequence>MNYSGSLHGEELERLLFAIETSVKVTKRFQFFLWAQGALQSFLPHETLVCSFGDLSSMSVNNEIFSRAVMPESFERVARDPHGGLVLPLLKAWNDAGRRPMVPIDAPLLAEHVGAHLLCHGVVEPRREQAASFFVFLGMPHPPGERETYLAELLMPNLHMALQRMWEGELQGGKVVMADPLLSERELQVLAWVRDGKTNYEIGQILDISPLTVKNHVQKILRKLNVSNRAQAVAHAVTSGLIPSVEGAGRSTEAPAA</sequence>
<keyword evidence="3" id="KW-0804">Transcription</keyword>
<dbReference type="PANTHER" id="PTHR44688:SF16">
    <property type="entry name" value="DNA-BINDING TRANSCRIPTIONAL ACTIVATOR DEVR_DOSR"/>
    <property type="match status" value="1"/>
</dbReference>
<gene>
    <name evidence="5" type="ORF">DNK49_02640</name>
</gene>
<evidence type="ECO:0000256" key="1">
    <source>
        <dbReference type="ARBA" id="ARBA00023015"/>
    </source>
</evidence>
<dbReference type="RefSeq" id="WP_110522745.1">
    <property type="nucleotide sequence ID" value="NZ_QKOE01000001.1"/>
</dbReference>
<comment type="caution">
    <text evidence="5">The sequence shown here is derived from an EMBL/GenBank/DDBJ whole genome shotgun (WGS) entry which is preliminary data.</text>
</comment>
<proteinExistence type="predicted"/>
<dbReference type="SUPFAM" id="SSF46894">
    <property type="entry name" value="C-terminal effector domain of the bipartite response regulators"/>
    <property type="match status" value="1"/>
</dbReference>
<dbReference type="SMART" id="SM00421">
    <property type="entry name" value="HTH_LUXR"/>
    <property type="match status" value="1"/>
</dbReference>
<dbReference type="Proteomes" id="UP000248259">
    <property type="component" value="Unassembled WGS sequence"/>
</dbReference>
<evidence type="ECO:0000256" key="3">
    <source>
        <dbReference type="ARBA" id="ARBA00023163"/>
    </source>
</evidence>
<dbReference type="InterPro" id="IPR016032">
    <property type="entry name" value="Sig_transdc_resp-reg_C-effctor"/>
</dbReference>
<evidence type="ECO:0000256" key="2">
    <source>
        <dbReference type="ARBA" id="ARBA00023125"/>
    </source>
</evidence>
<dbReference type="InterPro" id="IPR017470">
    <property type="entry name" value="Tscrpt_reg_EpsA"/>
</dbReference>
<dbReference type="PANTHER" id="PTHR44688">
    <property type="entry name" value="DNA-BINDING TRANSCRIPTIONAL ACTIVATOR DEVR_DOSR"/>
    <property type="match status" value="1"/>
</dbReference>
<dbReference type="Gene3D" id="1.10.10.10">
    <property type="entry name" value="Winged helix-like DNA-binding domain superfamily/Winged helix DNA-binding domain"/>
    <property type="match status" value="1"/>
</dbReference>
<dbReference type="EMBL" id="QKOE01000001">
    <property type="protein sequence ID" value="PZA18445.1"/>
    <property type="molecule type" value="Genomic_DNA"/>
</dbReference>
<dbReference type="PRINTS" id="PR00038">
    <property type="entry name" value="HTHLUXR"/>
</dbReference>
<evidence type="ECO:0000313" key="6">
    <source>
        <dbReference type="Proteomes" id="UP000248259"/>
    </source>
</evidence>
<feature type="domain" description="HTH luxR-type" evidence="4">
    <location>
        <begin position="175"/>
        <end position="240"/>
    </location>
</feature>
<evidence type="ECO:0000259" key="4">
    <source>
        <dbReference type="PROSITE" id="PS50043"/>
    </source>
</evidence>
<dbReference type="GO" id="GO:0003677">
    <property type="term" value="F:DNA binding"/>
    <property type="evidence" value="ECO:0007669"/>
    <property type="project" value="UniProtKB-KW"/>
</dbReference>
<dbReference type="GO" id="GO:0006355">
    <property type="term" value="P:regulation of DNA-templated transcription"/>
    <property type="evidence" value="ECO:0007669"/>
    <property type="project" value="InterPro"/>
</dbReference>
<dbReference type="Pfam" id="PF00196">
    <property type="entry name" value="GerE"/>
    <property type="match status" value="1"/>
</dbReference>
<keyword evidence="1" id="KW-0805">Transcription regulation</keyword>
<keyword evidence="6" id="KW-1185">Reference proteome</keyword>
<protein>
    <submittedName>
        <fullName evidence="5">Helix-turn-helix transcriptional regulator</fullName>
    </submittedName>
</protein>
<reference evidence="5 6" key="1">
    <citation type="submission" date="2018-06" db="EMBL/GenBank/DDBJ databases">
        <title>Azoarcus communis strain SWub3 genome.</title>
        <authorList>
            <person name="Zorraquino Salvo V."/>
            <person name="Toubiana D."/>
            <person name="Blumwald E."/>
        </authorList>
    </citation>
    <scope>NUCLEOTIDE SEQUENCE [LARGE SCALE GENOMIC DNA]</scope>
    <source>
        <strain evidence="5 6">SWub3</strain>
    </source>
</reference>
<dbReference type="NCBIfam" id="TIGR03020">
    <property type="entry name" value="EpsA"/>
    <property type="match status" value="1"/>
</dbReference>
<accession>A0A323V0Y2</accession>
<dbReference type="CDD" id="cd06170">
    <property type="entry name" value="LuxR_C_like"/>
    <property type="match status" value="1"/>
</dbReference>
<keyword evidence="2" id="KW-0238">DNA-binding</keyword>
<dbReference type="InterPro" id="IPR000792">
    <property type="entry name" value="Tscrpt_reg_LuxR_C"/>
</dbReference>